<protein>
    <submittedName>
        <fullName evidence="1">Uncharacterized protein</fullName>
    </submittedName>
</protein>
<sequence length="45" mass="5274">MGKITHVYDYSKGNVNKFFEYTFLNIYGISKWDNHVWAGQAGEPF</sequence>
<dbReference type="Proteomes" id="UP000253099">
    <property type="component" value="Unassembled WGS sequence"/>
</dbReference>
<reference evidence="1 2" key="1">
    <citation type="submission" date="2018-06" db="EMBL/GenBank/DDBJ databases">
        <title>Genomic insight into two independent archaeal endosymbiosis events.</title>
        <authorList>
            <person name="Lind A.E."/>
            <person name="Lewis W.H."/>
            <person name="Spang A."/>
            <person name="Guy L."/>
            <person name="Embley M.T."/>
            <person name="Ettema T.J.G."/>
        </authorList>
    </citation>
    <scope>NUCLEOTIDE SEQUENCE [LARGE SCALE GENOMIC DNA]</scope>
    <source>
        <strain evidence="1">NOE</strain>
    </source>
</reference>
<gene>
    <name evidence="1" type="ORF">ALNOE001_18560</name>
</gene>
<proteinExistence type="predicted"/>
<keyword evidence="2" id="KW-1185">Reference proteome</keyword>
<evidence type="ECO:0000313" key="2">
    <source>
        <dbReference type="Proteomes" id="UP000253099"/>
    </source>
</evidence>
<dbReference type="AlphaFoldDB" id="A0A366M8T8"/>
<dbReference type="EMBL" id="NIZT01000059">
    <property type="protein sequence ID" value="RBQ22605.1"/>
    <property type="molecule type" value="Genomic_DNA"/>
</dbReference>
<accession>A0A366M8T8</accession>
<comment type="caution">
    <text evidence="1">The sequence shown here is derived from an EMBL/GenBank/DDBJ whole genome shotgun (WGS) entry which is preliminary data.</text>
</comment>
<name>A0A366M8T8_9EURY</name>
<evidence type="ECO:0000313" key="1">
    <source>
        <dbReference type="EMBL" id="RBQ22605.1"/>
    </source>
</evidence>
<organism evidence="1 2">
    <name type="scientific">Candidatus Methanobinarius endosymbioticus</name>
    <dbReference type="NCBI Taxonomy" id="2006182"/>
    <lineage>
        <taxon>Archaea</taxon>
        <taxon>Methanobacteriati</taxon>
        <taxon>Methanobacteriota</taxon>
        <taxon>Methanomada group</taxon>
        <taxon>Methanobacteria</taxon>
        <taxon>Methanobacteriales</taxon>
        <taxon>Methanobacteriaceae</taxon>
        <taxon>Candidatus Methanobinarius</taxon>
    </lineage>
</organism>